<sequence length="137" mass="15799">MTINISEHKEKIIHLLKRQDKAICDAAFMYFSYSIFILLFSAFLLDSSIILITNITFSILHKALMILGNLLGVLSVLSLLIPRTRLSHLKTEQQFVTEDEIKALYKRFKQRIIISRILFVIGLQLLLVSLLFVSLTF</sequence>
<organism evidence="2">
    <name type="scientific">Candidatus Heimdallarchaeum endolithica</name>
    <dbReference type="NCBI Taxonomy" id="2876572"/>
    <lineage>
        <taxon>Archaea</taxon>
        <taxon>Promethearchaeati</taxon>
        <taxon>Candidatus Heimdallarchaeota</taxon>
        <taxon>Candidatus Heimdallarchaeia (ex Rinke et al. 2021) (nom. nud.)</taxon>
        <taxon>Candidatus Heimdallarchaeales</taxon>
        <taxon>Candidatus Heimdallarchaeaceae</taxon>
        <taxon>Candidatus Heimdallarchaeum</taxon>
    </lineage>
</organism>
<keyword evidence="1" id="KW-0472">Membrane</keyword>
<dbReference type="Proteomes" id="UP001200513">
    <property type="component" value="Chromosome"/>
</dbReference>
<evidence type="ECO:0000313" key="2">
    <source>
        <dbReference type="EMBL" id="UJG43294.1"/>
    </source>
</evidence>
<feature type="transmembrane region" description="Helical" evidence="1">
    <location>
        <begin position="113"/>
        <end position="135"/>
    </location>
</feature>
<accession>A0A9Y1BS05</accession>
<proteinExistence type="predicted"/>
<evidence type="ECO:0000256" key="1">
    <source>
        <dbReference type="SAM" id="Phobius"/>
    </source>
</evidence>
<reference evidence="2" key="1">
    <citation type="journal article" date="2022" name="Nat. Microbiol.">
        <title>Unique mobile elements and scalable gene flow at the prokaryote-eukaryote boundary revealed by circularized Asgard archaea genomes.</title>
        <authorList>
            <person name="Wu F."/>
            <person name="Speth D.R."/>
            <person name="Philosof A."/>
            <person name="Cremiere A."/>
            <person name="Narayanan A."/>
            <person name="Barco R.A."/>
            <person name="Connon S.A."/>
            <person name="Amend J.P."/>
            <person name="Antoshechkin I.A."/>
            <person name="Orphan V.J."/>
        </authorList>
    </citation>
    <scope>NUCLEOTIDE SEQUENCE</scope>
    <source>
        <strain evidence="2">PR6</strain>
    </source>
</reference>
<feature type="transmembrane region" description="Helical" evidence="1">
    <location>
        <begin position="59"/>
        <end position="81"/>
    </location>
</feature>
<protein>
    <submittedName>
        <fullName evidence="2">Uncharacterized protein</fullName>
    </submittedName>
</protein>
<feature type="transmembrane region" description="Helical" evidence="1">
    <location>
        <begin position="27"/>
        <end position="53"/>
    </location>
</feature>
<keyword evidence="1" id="KW-0812">Transmembrane</keyword>
<dbReference type="EMBL" id="CP084167">
    <property type="protein sequence ID" value="UJG43294.1"/>
    <property type="molecule type" value="Genomic_DNA"/>
</dbReference>
<gene>
    <name evidence="2" type="ORF">K9W46_13090</name>
</gene>
<dbReference type="AlphaFoldDB" id="A0A9Y1BS05"/>
<keyword evidence="1" id="KW-1133">Transmembrane helix</keyword>
<name>A0A9Y1BS05_9ARCH</name>